<dbReference type="Proteomes" id="UP000252558">
    <property type="component" value="Unassembled WGS sequence"/>
</dbReference>
<keyword evidence="1" id="KW-0732">Signal</keyword>
<comment type="caution">
    <text evidence="2">The sequence shown here is derived from an EMBL/GenBank/DDBJ whole genome shotgun (WGS) entry which is preliminary data.</text>
</comment>
<dbReference type="EMBL" id="QPID01000002">
    <property type="protein sequence ID" value="RCU51584.1"/>
    <property type="molecule type" value="Genomic_DNA"/>
</dbReference>
<proteinExistence type="predicted"/>
<evidence type="ECO:0000256" key="1">
    <source>
        <dbReference type="SAM" id="SignalP"/>
    </source>
</evidence>
<evidence type="ECO:0000313" key="3">
    <source>
        <dbReference type="Proteomes" id="UP000252558"/>
    </source>
</evidence>
<keyword evidence="3" id="KW-1185">Reference proteome</keyword>
<reference evidence="2 3" key="1">
    <citation type="submission" date="2018-07" db="EMBL/GenBank/DDBJ databases">
        <title>Corallincola holothuriorum sp. nov., a new facultative anaerobe isolated from sea cucumber Apostichopus japonicus.</title>
        <authorList>
            <person name="Xia H."/>
        </authorList>
    </citation>
    <scope>NUCLEOTIDE SEQUENCE [LARGE SCALE GENOMIC DNA]</scope>
    <source>
        <strain evidence="2 3">C4</strain>
    </source>
</reference>
<accession>A0A368NPI6</accession>
<dbReference type="AlphaFoldDB" id="A0A368NPI6"/>
<feature type="chain" id="PRO_5016588775" evidence="1">
    <location>
        <begin position="26"/>
        <end position="83"/>
    </location>
</feature>
<name>A0A368NPI6_9GAMM</name>
<protein>
    <submittedName>
        <fullName evidence="2">Uncharacterized protein</fullName>
    </submittedName>
</protein>
<evidence type="ECO:0000313" key="2">
    <source>
        <dbReference type="EMBL" id="RCU51584.1"/>
    </source>
</evidence>
<feature type="signal peptide" evidence="1">
    <location>
        <begin position="1"/>
        <end position="25"/>
    </location>
</feature>
<gene>
    <name evidence="2" type="ORF">DU002_03690</name>
</gene>
<organism evidence="2 3">
    <name type="scientific">Corallincola holothuriorum</name>
    <dbReference type="NCBI Taxonomy" id="2282215"/>
    <lineage>
        <taxon>Bacteria</taxon>
        <taxon>Pseudomonadati</taxon>
        <taxon>Pseudomonadota</taxon>
        <taxon>Gammaproteobacteria</taxon>
        <taxon>Alteromonadales</taxon>
        <taxon>Psychromonadaceae</taxon>
        <taxon>Corallincola</taxon>
    </lineage>
</organism>
<sequence length="83" mass="8642">MTISNITKTLFVGSALLVSSMSVSANEIDTDALQPVVEQSLEAQVVAQTEQVVAELQVQIAESLAASLASLLPEDLASLARGE</sequence>
<dbReference type="RefSeq" id="WP_114337013.1">
    <property type="nucleotide sequence ID" value="NZ_QPID01000002.1"/>
</dbReference>